<gene>
    <name evidence="5" type="ORF">OSB1V03_LOCUS14985</name>
</gene>
<evidence type="ECO:0000256" key="1">
    <source>
        <dbReference type="ARBA" id="ARBA00022884"/>
    </source>
</evidence>
<feature type="compositionally biased region" description="Pro residues" evidence="3">
    <location>
        <begin position="116"/>
        <end position="129"/>
    </location>
</feature>
<dbReference type="SMART" id="SM00360">
    <property type="entry name" value="RRM"/>
    <property type="match status" value="1"/>
</dbReference>
<organism evidence="5">
    <name type="scientific">Medioppia subpectinata</name>
    <dbReference type="NCBI Taxonomy" id="1979941"/>
    <lineage>
        <taxon>Eukaryota</taxon>
        <taxon>Metazoa</taxon>
        <taxon>Ecdysozoa</taxon>
        <taxon>Arthropoda</taxon>
        <taxon>Chelicerata</taxon>
        <taxon>Arachnida</taxon>
        <taxon>Acari</taxon>
        <taxon>Acariformes</taxon>
        <taxon>Sarcoptiformes</taxon>
        <taxon>Oribatida</taxon>
        <taxon>Brachypylina</taxon>
        <taxon>Oppioidea</taxon>
        <taxon>Oppiidae</taxon>
        <taxon>Medioppia</taxon>
    </lineage>
</organism>
<evidence type="ECO:0000259" key="4">
    <source>
        <dbReference type="PROSITE" id="PS50102"/>
    </source>
</evidence>
<dbReference type="AlphaFoldDB" id="A0A7R9Q7P2"/>
<dbReference type="Gene3D" id="3.30.70.330">
    <property type="match status" value="1"/>
</dbReference>
<accession>A0A7R9Q7P2</accession>
<feature type="compositionally biased region" description="Polar residues" evidence="3">
    <location>
        <begin position="136"/>
        <end position="145"/>
    </location>
</feature>
<dbReference type="EMBL" id="CAJPIZ010014925">
    <property type="protein sequence ID" value="CAG2115019.1"/>
    <property type="molecule type" value="Genomic_DNA"/>
</dbReference>
<dbReference type="EMBL" id="OC869500">
    <property type="protein sequence ID" value="CAD7634589.1"/>
    <property type="molecule type" value="Genomic_DNA"/>
</dbReference>
<proteinExistence type="predicted"/>
<dbReference type="Proteomes" id="UP000759131">
    <property type="component" value="Unassembled WGS sequence"/>
</dbReference>
<feature type="non-terminal residue" evidence="5">
    <location>
        <position position="1"/>
    </location>
</feature>
<dbReference type="GO" id="GO:0003723">
    <property type="term" value="F:RNA binding"/>
    <property type="evidence" value="ECO:0007669"/>
    <property type="project" value="UniProtKB-UniRule"/>
</dbReference>
<protein>
    <recommendedName>
        <fullName evidence="4">RRM domain-containing protein</fullName>
    </recommendedName>
</protein>
<dbReference type="OrthoDB" id="6538066at2759"/>
<dbReference type="Pfam" id="PF00076">
    <property type="entry name" value="RRM_1"/>
    <property type="match status" value="1"/>
</dbReference>
<dbReference type="InterPro" id="IPR035979">
    <property type="entry name" value="RBD_domain_sf"/>
</dbReference>
<feature type="domain" description="RRM" evidence="4">
    <location>
        <begin position="38"/>
        <end position="117"/>
    </location>
</feature>
<dbReference type="PROSITE" id="PS50102">
    <property type="entry name" value="RRM"/>
    <property type="match status" value="1"/>
</dbReference>
<evidence type="ECO:0000313" key="6">
    <source>
        <dbReference type="Proteomes" id="UP000759131"/>
    </source>
</evidence>
<name>A0A7R9Q7P2_9ACAR</name>
<evidence type="ECO:0000313" key="5">
    <source>
        <dbReference type="EMBL" id="CAD7634589.1"/>
    </source>
</evidence>
<evidence type="ECO:0000256" key="2">
    <source>
        <dbReference type="PROSITE-ProRule" id="PRU00176"/>
    </source>
</evidence>
<keyword evidence="6" id="KW-1185">Reference proteome</keyword>
<keyword evidence="1 2" id="KW-0694">RNA-binding</keyword>
<feature type="region of interest" description="Disordered" evidence="3">
    <location>
        <begin position="114"/>
        <end position="167"/>
    </location>
</feature>
<sequence>RIYLGSKSGKVSLFGVQVTLDWAIPEQRADKQLMDRVTVLFVRYLGSEATEHVIKEFFSLRYQLGVQRVKRIKNYAFIHFNNRSDAEKAFEYISNLDLTKTPLGEGNEPIEVMWAKPPPTQPPTQPAPPTRHNRSSYDQLPTKDTLNPMANPFRPPNGCKTSLNSMY</sequence>
<dbReference type="SUPFAM" id="SSF54928">
    <property type="entry name" value="RNA-binding domain, RBD"/>
    <property type="match status" value="1"/>
</dbReference>
<reference evidence="5" key="1">
    <citation type="submission" date="2020-11" db="EMBL/GenBank/DDBJ databases">
        <authorList>
            <person name="Tran Van P."/>
        </authorList>
    </citation>
    <scope>NUCLEOTIDE SEQUENCE</scope>
</reference>
<evidence type="ECO:0000256" key="3">
    <source>
        <dbReference type="SAM" id="MobiDB-lite"/>
    </source>
</evidence>
<dbReference type="InterPro" id="IPR012677">
    <property type="entry name" value="Nucleotide-bd_a/b_plait_sf"/>
</dbReference>
<dbReference type="InterPro" id="IPR000504">
    <property type="entry name" value="RRM_dom"/>
</dbReference>
<dbReference type="PANTHER" id="PTHR21245">
    <property type="entry name" value="HETEROGENEOUS NUCLEAR RIBONUCLEOPROTEIN"/>
    <property type="match status" value="1"/>
</dbReference>